<feature type="transmembrane region" description="Helical" evidence="9">
    <location>
        <begin position="450"/>
        <end position="469"/>
    </location>
</feature>
<comment type="similarity">
    <text evidence="2">Belongs to the oligopeptide OPT transporter family.</text>
</comment>
<dbReference type="NCBIfam" id="TIGR00728">
    <property type="entry name" value="OPT_sfam"/>
    <property type="match status" value="1"/>
</dbReference>
<feature type="transmembrane region" description="Helical" evidence="9">
    <location>
        <begin position="722"/>
        <end position="743"/>
    </location>
</feature>
<comment type="subcellular location">
    <subcellularLocation>
        <location evidence="1">Membrane</location>
        <topology evidence="1">Multi-pass membrane protein</topology>
    </subcellularLocation>
</comment>
<dbReference type="AlphaFoldDB" id="A0A1E4SXV0"/>
<dbReference type="EMBL" id="KV453857">
    <property type="protein sequence ID" value="ODV84329.1"/>
    <property type="molecule type" value="Genomic_DNA"/>
</dbReference>
<evidence type="ECO:0000256" key="7">
    <source>
        <dbReference type="ARBA" id="ARBA00022989"/>
    </source>
</evidence>
<gene>
    <name evidence="10" type="ORF">CANARDRAFT_201006</name>
</gene>
<accession>A0A1E4SXV0</accession>
<reference evidence="11" key="1">
    <citation type="submission" date="2016-04" db="EMBL/GenBank/DDBJ databases">
        <title>Comparative genomics of biotechnologically important yeasts.</title>
        <authorList>
            <consortium name="DOE Joint Genome Institute"/>
            <person name="Riley R."/>
            <person name="Haridas S."/>
            <person name="Wolfe K.H."/>
            <person name="Lopes M.R."/>
            <person name="Hittinger C.T."/>
            <person name="Goker M."/>
            <person name="Salamov A."/>
            <person name="Wisecaver J."/>
            <person name="Long T.M."/>
            <person name="Aerts A.L."/>
            <person name="Barry K."/>
            <person name="Choi C."/>
            <person name="Clum A."/>
            <person name="Coughlan A.Y."/>
            <person name="Deshpande S."/>
            <person name="Douglass A.P."/>
            <person name="Hanson S.J."/>
            <person name="Klenk H.-P."/>
            <person name="Labutti K."/>
            <person name="Lapidus A."/>
            <person name="Lindquist E."/>
            <person name="Lipzen A."/>
            <person name="Meier-Kolthoff J.P."/>
            <person name="Ohm R.A."/>
            <person name="Otillar R.P."/>
            <person name="Pangilinan J."/>
            <person name="Peng Y."/>
            <person name="Rokas A."/>
            <person name="Rosa C.A."/>
            <person name="Scheuner C."/>
            <person name="Sibirny A.A."/>
            <person name="Slot J.C."/>
            <person name="Stielow J.B."/>
            <person name="Sun H."/>
            <person name="Kurtzman C.P."/>
            <person name="Blackwell M."/>
            <person name="Grigoriev I.V."/>
            <person name="Jeffries T.W."/>
        </authorList>
    </citation>
    <scope>NUCLEOTIDE SEQUENCE [LARGE SCALE GENOMIC DNA]</scope>
    <source>
        <strain evidence="11">NRRL YB-2248</strain>
    </source>
</reference>
<feature type="transmembrane region" description="Helical" evidence="9">
    <location>
        <begin position="211"/>
        <end position="232"/>
    </location>
</feature>
<feature type="transmembrane region" description="Helical" evidence="9">
    <location>
        <begin position="695"/>
        <end position="710"/>
    </location>
</feature>
<keyword evidence="7 9" id="KW-1133">Transmembrane helix</keyword>
<evidence type="ECO:0000256" key="4">
    <source>
        <dbReference type="ARBA" id="ARBA00022692"/>
    </source>
</evidence>
<feature type="transmembrane region" description="Helical" evidence="9">
    <location>
        <begin position="481"/>
        <end position="500"/>
    </location>
</feature>
<dbReference type="Pfam" id="PF03169">
    <property type="entry name" value="OPT"/>
    <property type="match status" value="1"/>
</dbReference>
<evidence type="ECO:0000256" key="2">
    <source>
        <dbReference type="ARBA" id="ARBA00008807"/>
    </source>
</evidence>
<proteinExistence type="inferred from homology"/>
<keyword evidence="3" id="KW-0813">Transport</keyword>
<keyword evidence="8 9" id="KW-0472">Membrane</keyword>
<keyword evidence="4 9" id="KW-0812">Transmembrane</keyword>
<dbReference type="GO" id="GO:0016020">
    <property type="term" value="C:membrane"/>
    <property type="evidence" value="ECO:0007669"/>
    <property type="project" value="UniProtKB-SubCell"/>
</dbReference>
<dbReference type="GO" id="GO:0015031">
    <property type="term" value="P:protein transport"/>
    <property type="evidence" value="ECO:0007669"/>
    <property type="project" value="UniProtKB-KW"/>
</dbReference>
<evidence type="ECO:0000313" key="11">
    <source>
        <dbReference type="Proteomes" id="UP000094801"/>
    </source>
</evidence>
<feature type="transmembrane region" description="Helical" evidence="9">
    <location>
        <begin position="157"/>
        <end position="177"/>
    </location>
</feature>
<keyword evidence="11" id="KW-1185">Reference proteome</keyword>
<evidence type="ECO:0000256" key="8">
    <source>
        <dbReference type="ARBA" id="ARBA00023136"/>
    </source>
</evidence>
<evidence type="ECO:0000256" key="3">
    <source>
        <dbReference type="ARBA" id="ARBA00022448"/>
    </source>
</evidence>
<name>A0A1E4SXV0_9ASCO</name>
<dbReference type="GO" id="GO:0035673">
    <property type="term" value="F:oligopeptide transmembrane transporter activity"/>
    <property type="evidence" value="ECO:0007669"/>
    <property type="project" value="InterPro"/>
</dbReference>
<feature type="transmembrane region" description="Helical" evidence="9">
    <location>
        <begin position="573"/>
        <end position="593"/>
    </location>
</feature>
<feature type="transmembrane region" description="Helical" evidence="9">
    <location>
        <begin position="75"/>
        <end position="93"/>
    </location>
</feature>
<keyword evidence="6" id="KW-0653">Protein transport</keyword>
<protein>
    <recommendedName>
        <fullName evidence="12">OPT superfamily oligopeptide transporter</fullName>
    </recommendedName>
</protein>
<evidence type="ECO:0000256" key="6">
    <source>
        <dbReference type="ARBA" id="ARBA00022927"/>
    </source>
</evidence>
<keyword evidence="5" id="KW-0571">Peptide transport</keyword>
<evidence type="ECO:0000256" key="5">
    <source>
        <dbReference type="ARBA" id="ARBA00022856"/>
    </source>
</evidence>
<evidence type="ECO:0008006" key="12">
    <source>
        <dbReference type="Google" id="ProtNLM"/>
    </source>
</evidence>
<sequence length="770" mass="87806">MQSQSQDVREDDLKYIPSTVVEQLQLADNSYTPRSLHDHEIDNNLLTFRYFLLSTLFVIPGAFIDTMNSYRTTSAPYSILFVQFLAYPIGKYLSKVLPNKQIKLVPGLVEFNLNPHPWSIKESVLITLTAASGATGNQGTAGISLAAVYYNEKMHPIIAILFMYSIVWTGYSFAAIARNLVLYDPQFIWPQAVMQTAMFKFSAKGQGLSQMQIFIIGLVGMFLWELLPEYVFPMTSSLAFVCYMKPHSKSMNFLGSGLGGLGFLNVTLDWSNITSSVMLSPYWTIVLQFIGFVSICWIALPFFKWFDGGKYSMGLMDNRVLLGNGTVYPTLDLVTKDLKFNETAYELYGPVHLGYQRVMNIFFDFAAYTSAIMWIICFGRDDLKKTWLRMADVLKSKSSSSNIGNEPNERSFLLQEHSNIPDHQLPKHSMSSKFNDRINKDYSVYEDVPIYWFLILFLASFTILSSILLTTTQLFIPFKTYIVALSIGAITVTPMSYLFASSNFQLAIGTVNELIYGLMIQTPFFSTNSKGEPIKHPCGAAIYGAISGNTWYRAQYLLQDQKIGMYNRIPPKAVFFSQLFGDIIGVPFNYIALRWVLKNKMEYLRGEKQDPLRQWTGQSLVGYNSNTIQYVLLGPKRLFALYPILPCGFLAGMIVPLIIFICWKKRILGDTLRWFNVTIIFATMSRFYGNISTGYFTQFLIGTGTMYYLFNYKRKIFKKYNYVLAAAFDTGFNISCLCLFFWFSKEGAKSFPNWWGNDAISIEKCYSLEK</sequence>
<feature type="transmembrane region" description="Helical" evidence="9">
    <location>
        <begin position="253"/>
        <end position="270"/>
    </location>
</feature>
<dbReference type="PANTHER" id="PTHR22601">
    <property type="entry name" value="ISP4 LIKE PROTEIN"/>
    <property type="match status" value="1"/>
</dbReference>
<feature type="transmembrane region" description="Helical" evidence="9">
    <location>
        <begin position="282"/>
        <end position="303"/>
    </location>
</feature>
<evidence type="ECO:0000256" key="1">
    <source>
        <dbReference type="ARBA" id="ARBA00004141"/>
    </source>
</evidence>
<feature type="transmembrane region" description="Helical" evidence="9">
    <location>
        <begin position="358"/>
        <end position="376"/>
    </location>
</feature>
<feature type="transmembrane region" description="Helical" evidence="9">
    <location>
        <begin position="639"/>
        <end position="660"/>
    </location>
</feature>
<evidence type="ECO:0000313" key="10">
    <source>
        <dbReference type="EMBL" id="ODV84329.1"/>
    </source>
</evidence>
<feature type="transmembrane region" description="Helical" evidence="9">
    <location>
        <begin position="44"/>
        <end position="63"/>
    </location>
</feature>
<dbReference type="Proteomes" id="UP000094801">
    <property type="component" value="Unassembled WGS sequence"/>
</dbReference>
<dbReference type="OrthoDB" id="9986677at2759"/>
<evidence type="ECO:0000256" key="9">
    <source>
        <dbReference type="SAM" id="Phobius"/>
    </source>
</evidence>
<organism evidence="10 11">
    <name type="scientific">[Candida] arabinofermentans NRRL YB-2248</name>
    <dbReference type="NCBI Taxonomy" id="983967"/>
    <lineage>
        <taxon>Eukaryota</taxon>
        <taxon>Fungi</taxon>
        <taxon>Dikarya</taxon>
        <taxon>Ascomycota</taxon>
        <taxon>Saccharomycotina</taxon>
        <taxon>Pichiomycetes</taxon>
        <taxon>Pichiales</taxon>
        <taxon>Pichiaceae</taxon>
        <taxon>Ogataea</taxon>
        <taxon>Ogataea/Candida clade</taxon>
    </lineage>
</organism>
<dbReference type="InterPro" id="IPR004813">
    <property type="entry name" value="OPT"/>
</dbReference>
<dbReference type="InterPro" id="IPR004648">
    <property type="entry name" value="Oligpept_transpt"/>
</dbReference>